<evidence type="ECO:0000256" key="5">
    <source>
        <dbReference type="ARBA" id="ARBA00022989"/>
    </source>
</evidence>
<feature type="transmembrane region" description="Helical" evidence="7">
    <location>
        <begin position="200"/>
        <end position="219"/>
    </location>
</feature>
<dbReference type="RefSeq" id="WP_066061297.1">
    <property type="nucleotide sequence ID" value="NZ_CP013015.1"/>
</dbReference>
<keyword evidence="10" id="KW-1185">Reference proteome</keyword>
<feature type="transmembrane region" description="Helical" evidence="7">
    <location>
        <begin position="135"/>
        <end position="158"/>
    </location>
</feature>
<dbReference type="Pfam" id="PF07690">
    <property type="entry name" value="MFS_1"/>
    <property type="match status" value="1"/>
</dbReference>
<evidence type="ECO:0000256" key="4">
    <source>
        <dbReference type="ARBA" id="ARBA00022692"/>
    </source>
</evidence>
<proteinExistence type="predicted"/>
<evidence type="ECO:0000256" key="1">
    <source>
        <dbReference type="ARBA" id="ARBA00004651"/>
    </source>
</evidence>
<dbReference type="GO" id="GO:0005886">
    <property type="term" value="C:plasma membrane"/>
    <property type="evidence" value="ECO:0007669"/>
    <property type="project" value="UniProtKB-SubCell"/>
</dbReference>
<organism evidence="9 10">
    <name type="scientific">Desulfofervidus auxilii</name>
    <dbReference type="NCBI Taxonomy" id="1621989"/>
    <lineage>
        <taxon>Bacteria</taxon>
        <taxon>Pseudomonadati</taxon>
        <taxon>Thermodesulfobacteriota</taxon>
        <taxon>Candidatus Desulfofervidia</taxon>
        <taxon>Candidatus Desulfofervidales</taxon>
        <taxon>Candidatus Desulfofervidaceae</taxon>
        <taxon>Candidatus Desulfofervidus</taxon>
    </lineage>
</organism>
<dbReference type="InterPro" id="IPR020846">
    <property type="entry name" value="MFS_dom"/>
</dbReference>
<dbReference type="Proteomes" id="UP000070560">
    <property type="component" value="Chromosome"/>
</dbReference>
<sequence>MSSLSAVRQTCLPTGRPTRGLLLLFLTLKIEASLKNQQEEIMKRSVYTVCLVIFPFMVCSGIVYSILSLYFAKLGATKSQIGLIYTCGALAGAITAPLWGKLADKWGRKIVLLSSMGLFALVFLGYALSRYYHSLFWPQIVEGMAWTSMGTSAPALIADIASQRQRGKAMGIYNTAWSMGWIVGPTLGGMLSEHLGFKSTFLICVGIMLCGFILGIFLLPQNTRR</sequence>
<evidence type="ECO:0000313" key="10">
    <source>
        <dbReference type="Proteomes" id="UP000070560"/>
    </source>
</evidence>
<keyword evidence="5 7" id="KW-1133">Transmembrane helix</keyword>
<evidence type="ECO:0000259" key="8">
    <source>
        <dbReference type="PROSITE" id="PS50850"/>
    </source>
</evidence>
<dbReference type="EMBL" id="CP013015">
    <property type="protein sequence ID" value="AMM40618.1"/>
    <property type="molecule type" value="Genomic_DNA"/>
</dbReference>
<keyword evidence="3" id="KW-1003">Cell membrane</keyword>
<reference evidence="9 10" key="1">
    <citation type="submission" date="2015-10" db="EMBL/GenBank/DDBJ databases">
        <title>Candidatus Desulfofervidus auxilii, a hydrogenotrophic sulfate-reducing bacterium involved in the thermophilic anaerobic oxidation of methane.</title>
        <authorList>
            <person name="Krukenberg V."/>
            <person name="Richter M."/>
            <person name="Wegener G."/>
        </authorList>
    </citation>
    <scope>NUCLEOTIDE SEQUENCE [LARGE SCALE GENOMIC DNA]</scope>
    <source>
        <strain evidence="9 10">HS1</strain>
    </source>
</reference>
<keyword evidence="2" id="KW-0813">Transport</keyword>
<name>A0A7U4QJQ0_DESA2</name>
<dbReference type="PROSITE" id="PS50850">
    <property type="entry name" value="MFS"/>
    <property type="match status" value="1"/>
</dbReference>
<dbReference type="PANTHER" id="PTHR43414:SF6">
    <property type="entry name" value="MULTIDRUG RESISTANCE PROTEIN MDTG"/>
    <property type="match status" value="1"/>
</dbReference>
<accession>A0A7U4QJQ0</accession>
<dbReference type="PANTHER" id="PTHR43414">
    <property type="entry name" value="MULTIDRUG RESISTANCE PROTEIN MDTG"/>
    <property type="match status" value="1"/>
</dbReference>
<evidence type="ECO:0000256" key="6">
    <source>
        <dbReference type="ARBA" id="ARBA00023136"/>
    </source>
</evidence>
<dbReference type="SUPFAM" id="SSF103473">
    <property type="entry name" value="MFS general substrate transporter"/>
    <property type="match status" value="1"/>
</dbReference>
<comment type="subcellular location">
    <subcellularLocation>
        <location evidence="1">Cell membrane</location>
        <topology evidence="1">Multi-pass membrane protein</topology>
    </subcellularLocation>
</comment>
<feature type="transmembrane region" description="Helical" evidence="7">
    <location>
        <begin position="79"/>
        <end position="98"/>
    </location>
</feature>
<keyword evidence="6 7" id="KW-0472">Membrane</keyword>
<evidence type="ECO:0000313" key="9">
    <source>
        <dbReference type="EMBL" id="AMM40618.1"/>
    </source>
</evidence>
<dbReference type="GO" id="GO:0022857">
    <property type="term" value="F:transmembrane transporter activity"/>
    <property type="evidence" value="ECO:0007669"/>
    <property type="project" value="InterPro"/>
</dbReference>
<dbReference type="AlphaFoldDB" id="A0A7U4QJQ0"/>
<feature type="transmembrane region" description="Helical" evidence="7">
    <location>
        <begin position="110"/>
        <end position="129"/>
    </location>
</feature>
<protein>
    <submittedName>
        <fullName evidence="9">Major facilitator superfamily MFS-1</fullName>
    </submittedName>
</protein>
<gene>
    <name evidence="9" type="ORF">HS1_000814</name>
</gene>
<evidence type="ECO:0000256" key="2">
    <source>
        <dbReference type="ARBA" id="ARBA00022448"/>
    </source>
</evidence>
<dbReference type="InterPro" id="IPR011701">
    <property type="entry name" value="MFS"/>
</dbReference>
<feature type="transmembrane region" description="Helical" evidence="7">
    <location>
        <begin position="170"/>
        <end position="188"/>
    </location>
</feature>
<dbReference type="OrthoDB" id="9764259at2"/>
<dbReference type="CDD" id="cd17325">
    <property type="entry name" value="MFS_MdtG_SLC18_like"/>
    <property type="match status" value="1"/>
</dbReference>
<evidence type="ECO:0000256" key="3">
    <source>
        <dbReference type="ARBA" id="ARBA00022475"/>
    </source>
</evidence>
<dbReference type="InterPro" id="IPR036259">
    <property type="entry name" value="MFS_trans_sf"/>
</dbReference>
<evidence type="ECO:0000256" key="7">
    <source>
        <dbReference type="SAM" id="Phobius"/>
    </source>
</evidence>
<keyword evidence="4 7" id="KW-0812">Transmembrane</keyword>
<dbReference type="KEGG" id="daw:HS1_000814"/>
<feature type="domain" description="Major facilitator superfamily (MFS) profile" evidence="8">
    <location>
        <begin position="45"/>
        <end position="225"/>
    </location>
</feature>
<dbReference type="Gene3D" id="1.20.1250.20">
    <property type="entry name" value="MFS general substrate transporter like domains"/>
    <property type="match status" value="1"/>
</dbReference>
<feature type="transmembrane region" description="Helical" evidence="7">
    <location>
        <begin position="45"/>
        <end position="67"/>
    </location>
</feature>